<keyword evidence="5" id="KW-0472">Membrane</keyword>
<dbReference type="InterPro" id="IPR000490">
    <property type="entry name" value="Glyco_hydro_17"/>
</dbReference>
<evidence type="ECO:0000313" key="6">
    <source>
        <dbReference type="EMBL" id="DAD28874.1"/>
    </source>
</evidence>
<dbReference type="InterPro" id="IPR017853">
    <property type="entry name" value="GH"/>
</dbReference>
<evidence type="ECO:0000256" key="2">
    <source>
        <dbReference type="ARBA" id="ARBA00022801"/>
    </source>
</evidence>
<dbReference type="Pfam" id="PF00332">
    <property type="entry name" value="Glyco_hydro_17"/>
    <property type="match status" value="1"/>
</dbReference>
<evidence type="ECO:0008006" key="8">
    <source>
        <dbReference type="Google" id="ProtNLM"/>
    </source>
</evidence>
<keyword evidence="5" id="KW-0812">Transmembrane</keyword>
<evidence type="ECO:0000313" key="7">
    <source>
        <dbReference type="Proteomes" id="UP000607653"/>
    </source>
</evidence>
<protein>
    <recommendedName>
        <fullName evidence="8">Glucan endo-1,3-beta-D-glucosidase</fullName>
    </recommendedName>
</protein>
<keyword evidence="2" id="KW-0378">Hydrolase</keyword>
<dbReference type="AlphaFoldDB" id="A0A822Y4L6"/>
<organism evidence="6 7">
    <name type="scientific">Nelumbo nucifera</name>
    <name type="common">Sacred lotus</name>
    <dbReference type="NCBI Taxonomy" id="4432"/>
    <lineage>
        <taxon>Eukaryota</taxon>
        <taxon>Viridiplantae</taxon>
        <taxon>Streptophyta</taxon>
        <taxon>Embryophyta</taxon>
        <taxon>Tracheophyta</taxon>
        <taxon>Spermatophyta</taxon>
        <taxon>Magnoliopsida</taxon>
        <taxon>Proteales</taxon>
        <taxon>Nelumbonaceae</taxon>
        <taxon>Nelumbo</taxon>
    </lineage>
</organism>
<keyword evidence="5" id="KW-1133">Transmembrane helix</keyword>
<evidence type="ECO:0000256" key="5">
    <source>
        <dbReference type="SAM" id="Phobius"/>
    </source>
</evidence>
<reference evidence="6 7" key="1">
    <citation type="journal article" date="2020" name="Mol. Biol. Evol.">
        <title>Distinct Expression and Methylation Patterns for Genes with Different Fates following a Single Whole-Genome Duplication in Flowering Plants.</title>
        <authorList>
            <person name="Shi T."/>
            <person name="Rahmani R.S."/>
            <person name="Gugger P.F."/>
            <person name="Wang M."/>
            <person name="Li H."/>
            <person name="Zhang Y."/>
            <person name="Li Z."/>
            <person name="Wang Q."/>
            <person name="Van de Peer Y."/>
            <person name="Marchal K."/>
            <person name="Chen J."/>
        </authorList>
    </citation>
    <scope>NUCLEOTIDE SEQUENCE [LARGE SCALE GENOMIC DNA]</scope>
    <source>
        <tissue evidence="6">Leaf</tissue>
    </source>
</reference>
<dbReference type="SUPFAM" id="SSF51445">
    <property type="entry name" value="(Trans)glycosidases"/>
    <property type="match status" value="1"/>
</dbReference>
<sequence>MVIFSCCLKSFDNDNYFFNHILATFLSVLLISSSAPMVESSIGANCGTISSCRLSPSIVVDLIKENKAQVNIFDAEPDVLLALMGSKIEVMVGIPNEMFAVFCSSPVVADLWVRQDVSRYMVKGGVNIIISYLLLHIFINLFFFFFGRGG</sequence>
<dbReference type="GO" id="GO:0004553">
    <property type="term" value="F:hydrolase activity, hydrolyzing O-glycosyl compounds"/>
    <property type="evidence" value="ECO:0007669"/>
    <property type="project" value="InterPro"/>
</dbReference>
<evidence type="ECO:0000256" key="1">
    <source>
        <dbReference type="ARBA" id="ARBA00008773"/>
    </source>
</evidence>
<evidence type="ECO:0000256" key="3">
    <source>
        <dbReference type="ARBA" id="ARBA00023295"/>
    </source>
</evidence>
<feature type="transmembrane region" description="Helical" evidence="5">
    <location>
        <begin position="124"/>
        <end position="146"/>
    </location>
</feature>
<dbReference type="Gene3D" id="3.20.20.80">
    <property type="entry name" value="Glycosidases"/>
    <property type="match status" value="1"/>
</dbReference>
<dbReference type="InterPro" id="IPR044965">
    <property type="entry name" value="Glyco_hydro_17_plant"/>
</dbReference>
<dbReference type="GO" id="GO:0005975">
    <property type="term" value="P:carbohydrate metabolic process"/>
    <property type="evidence" value="ECO:0007669"/>
    <property type="project" value="InterPro"/>
</dbReference>
<gene>
    <name evidence="6" type="ORF">HUJ06_030342</name>
</gene>
<dbReference type="EMBL" id="DUZY01000002">
    <property type="protein sequence ID" value="DAD28874.1"/>
    <property type="molecule type" value="Genomic_DNA"/>
</dbReference>
<keyword evidence="7" id="KW-1185">Reference proteome</keyword>
<name>A0A822Y4L6_NELNU</name>
<evidence type="ECO:0000256" key="4">
    <source>
        <dbReference type="RuleBase" id="RU004335"/>
    </source>
</evidence>
<comment type="similarity">
    <text evidence="1 4">Belongs to the glycosyl hydrolase 17 family.</text>
</comment>
<dbReference type="PANTHER" id="PTHR32227">
    <property type="entry name" value="GLUCAN ENDO-1,3-BETA-GLUCOSIDASE BG1-RELATED-RELATED"/>
    <property type="match status" value="1"/>
</dbReference>
<dbReference type="Proteomes" id="UP000607653">
    <property type="component" value="Unassembled WGS sequence"/>
</dbReference>
<keyword evidence="3" id="KW-0326">Glycosidase</keyword>
<accession>A0A822Y4L6</accession>
<proteinExistence type="inferred from homology"/>
<comment type="caution">
    <text evidence="6">The sequence shown here is derived from an EMBL/GenBank/DDBJ whole genome shotgun (WGS) entry which is preliminary data.</text>
</comment>